<dbReference type="InterPro" id="IPR031600">
    <property type="entry name" value="DUF4706"/>
</dbReference>
<keyword evidence="4" id="KW-1185">Reference proteome</keyword>
<evidence type="ECO:0000259" key="2">
    <source>
        <dbReference type="Pfam" id="PF15797"/>
    </source>
</evidence>
<sequence>MRFWTWQDEHSAPFSWKSKSQQDLTLLDLEPEQMAKPLSSKNRKGSQGSLGEGVVIDNVAPKEFVYKPGESLWYSTFPAAIKKLNDMPPAPRKVNQTLNQSNPSSGSGGDKSPEEINYAFKDSSHDVRGITNGEISKLNSGDVSNKAITSSVKTEGEPAVPPRKSRNVTKPQVKPPEPPTTKLKQSSSFSKKENSAVETLNKQDILNDNTSVVDPASNAFDNPGLIKDWTQAVEGDSEGYSSSSSSPSRKPLLKEPLSQTMDREGEEKISISQFEHDYSENEDSQSLLNTTERQNEDLNAAYIEHTAVPMKLNVDDGNTTEDFDMKKTGFDFLDNW</sequence>
<organism evidence="3 4">
    <name type="scientific">Tegillarca granosa</name>
    <name type="common">Malaysian cockle</name>
    <name type="synonym">Anadara granosa</name>
    <dbReference type="NCBI Taxonomy" id="220873"/>
    <lineage>
        <taxon>Eukaryota</taxon>
        <taxon>Metazoa</taxon>
        <taxon>Spiralia</taxon>
        <taxon>Lophotrochozoa</taxon>
        <taxon>Mollusca</taxon>
        <taxon>Bivalvia</taxon>
        <taxon>Autobranchia</taxon>
        <taxon>Pteriomorphia</taxon>
        <taxon>Arcoida</taxon>
        <taxon>Arcoidea</taxon>
        <taxon>Arcidae</taxon>
        <taxon>Tegillarca</taxon>
    </lineage>
</organism>
<accession>A0ABQ9EU66</accession>
<feature type="compositionally biased region" description="Basic and acidic residues" evidence="1">
    <location>
        <begin position="261"/>
        <end position="279"/>
    </location>
</feature>
<comment type="caution">
    <text evidence="3">The sequence shown here is derived from an EMBL/GenBank/DDBJ whole genome shotgun (WGS) entry which is preliminary data.</text>
</comment>
<feature type="compositionally biased region" description="Polar residues" evidence="1">
    <location>
        <begin position="133"/>
        <end position="153"/>
    </location>
</feature>
<evidence type="ECO:0000256" key="1">
    <source>
        <dbReference type="SAM" id="MobiDB-lite"/>
    </source>
</evidence>
<name>A0ABQ9EU66_TEGGR</name>
<dbReference type="EMBL" id="JARBDR010000657">
    <property type="protein sequence ID" value="KAJ8308609.1"/>
    <property type="molecule type" value="Genomic_DNA"/>
</dbReference>
<feature type="compositionally biased region" description="Polar residues" evidence="1">
    <location>
        <begin position="94"/>
        <end position="105"/>
    </location>
</feature>
<feature type="domain" description="DUF4706" evidence="2">
    <location>
        <begin position="5"/>
        <end position="24"/>
    </location>
</feature>
<evidence type="ECO:0000313" key="3">
    <source>
        <dbReference type="EMBL" id="KAJ8308609.1"/>
    </source>
</evidence>
<evidence type="ECO:0000313" key="4">
    <source>
        <dbReference type="Proteomes" id="UP001217089"/>
    </source>
</evidence>
<dbReference type="Pfam" id="PF15797">
    <property type="entry name" value="DUF4706"/>
    <property type="match status" value="1"/>
</dbReference>
<gene>
    <name evidence="3" type="ORF">KUTeg_013483</name>
</gene>
<feature type="region of interest" description="Disordered" evidence="1">
    <location>
        <begin position="1"/>
        <end position="20"/>
    </location>
</feature>
<feature type="region of interest" description="Disordered" evidence="1">
    <location>
        <begin position="25"/>
        <end position="53"/>
    </location>
</feature>
<feature type="compositionally biased region" description="Low complexity" evidence="1">
    <location>
        <begin position="241"/>
        <end position="258"/>
    </location>
</feature>
<dbReference type="Proteomes" id="UP001217089">
    <property type="component" value="Unassembled WGS sequence"/>
</dbReference>
<protein>
    <recommendedName>
        <fullName evidence="2">DUF4706 domain-containing protein</fullName>
    </recommendedName>
</protein>
<proteinExistence type="predicted"/>
<reference evidence="3 4" key="1">
    <citation type="submission" date="2022-12" db="EMBL/GenBank/DDBJ databases">
        <title>Chromosome-level genome of Tegillarca granosa.</title>
        <authorList>
            <person name="Kim J."/>
        </authorList>
    </citation>
    <scope>NUCLEOTIDE SEQUENCE [LARGE SCALE GENOMIC DNA]</scope>
    <source>
        <strain evidence="3">Teg-2019</strain>
        <tissue evidence="3">Adductor muscle</tissue>
    </source>
</reference>
<feature type="compositionally biased region" description="Polar residues" evidence="1">
    <location>
        <begin position="196"/>
        <end position="212"/>
    </location>
</feature>
<feature type="region of interest" description="Disordered" evidence="1">
    <location>
        <begin position="84"/>
        <end position="294"/>
    </location>
</feature>